<evidence type="ECO:0000313" key="1">
    <source>
        <dbReference type="EMBL" id="SVA24358.1"/>
    </source>
</evidence>
<proteinExistence type="predicted"/>
<name>A0A381U9W7_9ZZZZ</name>
<dbReference type="EMBL" id="UINC01005916">
    <property type="protein sequence ID" value="SVA24358.1"/>
    <property type="molecule type" value="Genomic_DNA"/>
</dbReference>
<sequence length="51" mass="6048">MTRLKQQVTISYSPDLRVANILEQEDQLIYYQSVVRKVTDVSRFYVDIIIV</sequence>
<accession>A0A381U9W7</accession>
<dbReference type="AlphaFoldDB" id="A0A381U9W7"/>
<gene>
    <name evidence="1" type="ORF">METZ01_LOCUS77212</name>
</gene>
<organism evidence="1">
    <name type="scientific">marine metagenome</name>
    <dbReference type="NCBI Taxonomy" id="408172"/>
    <lineage>
        <taxon>unclassified sequences</taxon>
        <taxon>metagenomes</taxon>
        <taxon>ecological metagenomes</taxon>
    </lineage>
</organism>
<protein>
    <submittedName>
        <fullName evidence="1">Uncharacterized protein</fullName>
    </submittedName>
</protein>
<reference evidence="1" key="1">
    <citation type="submission" date="2018-05" db="EMBL/GenBank/DDBJ databases">
        <authorList>
            <person name="Lanie J.A."/>
            <person name="Ng W.-L."/>
            <person name="Kazmierczak K.M."/>
            <person name="Andrzejewski T.M."/>
            <person name="Davidsen T.M."/>
            <person name="Wayne K.J."/>
            <person name="Tettelin H."/>
            <person name="Glass J.I."/>
            <person name="Rusch D."/>
            <person name="Podicherti R."/>
            <person name="Tsui H.-C.T."/>
            <person name="Winkler M.E."/>
        </authorList>
    </citation>
    <scope>NUCLEOTIDE SEQUENCE</scope>
</reference>